<evidence type="ECO:0000256" key="1">
    <source>
        <dbReference type="ARBA" id="ARBA00006484"/>
    </source>
</evidence>
<dbReference type="GO" id="GO:0016616">
    <property type="term" value="F:oxidoreductase activity, acting on the CH-OH group of donors, NAD or NADP as acceptor"/>
    <property type="evidence" value="ECO:0007669"/>
    <property type="project" value="UniProtKB-ARBA"/>
</dbReference>
<dbReference type="EMBL" id="CP017828">
    <property type="protein sequence ID" value="APA15563.1"/>
    <property type="molecule type" value="Genomic_DNA"/>
</dbReference>
<evidence type="ECO:0000313" key="5">
    <source>
        <dbReference type="Proteomes" id="UP000177798"/>
    </source>
</evidence>
<dbReference type="InterPro" id="IPR020904">
    <property type="entry name" value="Sc_DH/Rdtase_CS"/>
</dbReference>
<dbReference type="AlphaFoldDB" id="A0A1D9QLV1"/>
<organism evidence="4 5">
    <name type="scientific">Sclerotinia sclerotiorum (strain ATCC 18683 / 1980 / Ss-1)</name>
    <name type="common">White mold</name>
    <name type="synonym">Whetzelinia sclerotiorum</name>
    <dbReference type="NCBI Taxonomy" id="665079"/>
    <lineage>
        <taxon>Eukaryota</taxon>
        <taxon>Fungi</taxon>
        <taxon>Dikarya</taxon>
        <taxon>Ascomycota</taxon>
        <taxon>Pezizomycotina</taxon>
        <taxon>Leotiomycetes</taxon>
        <taxon>Helotiales</taxon>
        <taxon>Sclerotiniaceae</taxon>
        <taxon>Sclerotinia</taxon>
    </lineage>
</organism>
<dbReference type="Proteomes" id="UP000177798">
    <property type="component" value="Chromosome 15"/>
</dbReference>
<comment type="similarity">
    <text evidence="1">Belongs to the short-chain dehydrogenases/reductases (SDR) family.</text>
</comment>
<name>A0A1D9QLV1_SCLS1</name>
<evidence type="ECO:0000256" key="2">
    <source>
        <dbReference type="ARBA" id="ARBA00022857"/>
    </source>
</evidence>
<evidence type="ECO:0000313" key="4">
    <source>
        <dbReference type="EMBL" id="APA15563.1"/>
    </source>
</evidence>
<dbReference type="SUPFAM" id="SSF51735">
    <property type="entry name" value="NAD(P)-binding Rossmann-fold domains"/>
    <property type="match status" value="1"/>
</dbReference>
<dbReference type="PANTHER" id="PTHR43008:SF7">
    <property type="entry name" value="SHORT CHAIN DEHYDROGENASE_REDUCTASE (AFU_ORTHOLOGUE AFUA_2G00830)"/>
    <property type="match status" value="1"/>
</dbReference>
<reference evidence="5" key="1">
    <citation type="journal article" date="2017" name="Genome Biol. Evol.">
        <title>The complete genome sequence of the phytopathogenic fungus Sclerotinia sclerotiorum reveals insights into the genome architecture of broad host range pathogens.</title>
        <authorList>
            <person name="Derbyshire M."/>
            <person name="Denton-Giles M."/>
            <person name="Hegedus D."/>
            <person name="Seifbarghy S."/>
            <person name="Rollins J."/>
            <person name="van Kan J."/>
            <person name="Seidl M.F."/>
            <person name="Faino L."/>
            <person name="Mbengue M."/>
            <person name="Navaud O."/>
            <person name="Raffaele S."/>
            <person name="Hammond-Kosack K."/>
            <person name="Heard S."/>
            <person name="Oliver R."/>
        </authorList>
    </citation>
    <scope>NUCLEOTIDE SEQUENCE [LARGE SCALE GENOMIC DNA]</scope>
    <source>
        <strain evidence="5">ATCC 18683 / 1980 / Ss-1</strain>
    </source>
</reference>
<dbReference type="Pfam" id="PF00106">
    <property type="entry name" value="adh_short"/>
    <property type="match status" value="1"/>
</dbReference>
<dbReference type="PROSITE" id="PS00061">
    <property type="entry name" value="ADH_SHORT"/>
    <property type="match status" value="1"/>
</dbReference>
<dbReference type="PRINTS" id="PR00081">
    <property type="entry name" value="GDHRDH"/>
</dbReference>
<gene>
    <name evidence="4" type="ORF">sscle_15g103330</name>
</gene>
<proteinExistence type="inferred from homology"/>
<dbReference type="InterPro" id="IPR002347">
    <property type="entry name" value="SDR_fam"/>
</dbReference>
<dbReference type="CDD" id="cd05233">
    <property type="entry name" value="SDR_c"/>
    <property type="match status" value="1"/>
</dbReference>
<evidence type="ECO:0000256" key="3">
    <source>
        <dbReference type="ARBA" id="ARBA00023002"/>
    </source>
</evidence>
<dbReference type="Gene3D" id="3.40.50.720">
    <property type="entry name" value="NAD(P)-binding Rossmann-like Domain"/>
    <property type="match status" value="1"/>
</dbReference>
<keyword evidence="2" id="KW-0521">NADP</keyword>
<dbReference type="VEuPathDB" id="FungiDB:sscle_15g103330"/>
<sequence>MSTTQTQTQAPPSFTKGNTALITGGASGIGLSLAEKCLKYGMNVIVVDNNGDDLGKAQMYLSGLITGDQQVVGLKVDVGNLEEWDAVRETVEGEFDGKLHLLALNAGTSQRGTFGTPTSHTYFSKILTVNLFGVINGINTLLPFITSHSSPSSIIITGSKQGITNPPGNPAYNCSKAAVKTLAEHLSWDLRERNKKGEEKNVHLLVPGWTYTGMAGGAAFVVKENEKGGGESEVQRAGVENKPKGAWSSDQVVEYLVAKMNEGMFYVVCPDGDVTEEMDRKRMAWGAGDLVHGRQALSRWREEYKGEFEEFMKRDL</sequence>
<evidence type="ECO:0008006" key="6">
    <source>
        <dbReference type="Google" id="ProtNLM"/>
    </source>
</evidence>
<dbReference type="InterPro" id="IPR036291">
    <property type="entry name" value="NAD(P)-bd_dom_sf"/>
</dbReference>
<protein>
    <recommendedName>
        <fullName evidence="6">Short chain dehydrogenase/reductase</fullName>
    </recommendedName>
</protein>
<accession>A0A1D9QLV1</accession>
<dbReference type="PANTHER" id="PTHR43008">
    <property type="entry name" value="BENZIL REDUCTASE"/>
    <property type="match status" value="1"/>
</dbReference>
<keyword evidence="3" id="KW-0560">Oxidoreductase</keyword>
<dbReference type="OrthoDB" id="5307821at2759"/>